<dbReference type="AlphaFoldDB" id="A0A645HJ56"/>
<evidence type="ECO:0000313" key="1">
    <source>
        <dbReference type="EMBL" id="MPN38636.1"/>
    </source>
</evidence>
<comment type="caution">
    <text evidence="1">The sequence shown here is derived from an EMBL/GenBank/DDBJ whole genome shotgun (WGS) entry which is preliminary data.</text>
</comment>
<gene>
    <name evidence="1" type="ORF">SDC9_186160</name>
</gene>
<protein>
    <submittedName>
        <fullName evidence="1">Uncharacterized protein</fullName>
    </submittedName>
</protein>
<name>A0A645HJ56_9ZZZZ</name>
<accession>A0A645HJ56</accession>
<organism evidence="1">
    <name type="scientific">bioreactor metagenome</name>
    <dbReference type="NCBI Taxonomy" id="1076179"/>
    <lineage>
        <taxon>unclassified sequences</taxon>
        <taxon>metagenomes</taxon>
        <taxon>ecological metagenomes</taxon>
    </lineage>
</organism>
<dbReference type="EMBL" id="VSSQ01093994">
    <property type="protein sequence ID" value="MPN38636.1"/>
    <property type="molecule type" value="Genomic_DNA"/>
</dbReference>
<sequence length="75" mass="8174">MYGNPAIDYIHIVIRHYVSYCASAALIHLAQLSGLPGDAVLVHDPSYLCDEFRVCVIAAAFSSRTRILIEGDPLA</sequence>
<reference evidence="1" key="1">
    <citation type="submission" date="2019-08" db="EMBL/GenBank/DDBJ databases">
        <authorList>
            <person name="Kucharzyk K."/>
            <person name="Murdoch R.W."/>
            <person name="Higgins S."/>
            <person name="Loffler F."/>
        </authorList>
    </citation>
    <scope>NUCLEOTIDE SEQUENCE</scope>
</reference>
<proteinExistence type="predicted"/>